<evidence type="ECO:0000313" key="2">
    <source>
        <dbReference type="EMBL" id="CAB3258232.1"/>
    </source>
</evidence>
<feature type="compositionally biased region" description="Basic and acidic residues" evidence="1">
    <location>
        <begin position="17"/>
        <end position="28"/>
    </location>
</feature>
<dbReference type="EMBL" id="CADEBD010000620">
    <property type="protein sequence ID" value="CAB3258232.1"/>
    <property type="molecule type" value="Genomic_DNA"/>
</dbReference>
<comment type="caution">
    <text evidence="2">The sequence shown here is derived from an EMBL/GenBank/DDBJ whole genome shotgun (WGS) entry which is preliminary data.</text>
</comment>
<sequence length="79" mass="8752">MDYLLGRSHQVCPGRKHFADSPEAEAERAPYATGRRPKAAAAVARATYIAEPFGKEPCTVFHHPRRLVPRGIATHPFIT</sequence>
<feature type="region of interest" description="Disordered" evidence="1">
    <location>
        <begin position="14"/>
        <end position="33"/>
    </location>
</feature>
<accession>A0A8S1BIS6</accession>
<protein>
    <submittedName>
        <fullName evidence="2">Uncharacterized protein</fullName>
    </submittedName>
</protein>
<name>A0A8S1BIS6_ARCPL</name>
<dbReference type="AlphaFoldDB" id="A0A8S1BIS6"/>
<evidence type="ECO:0000313" key="3">
    <source>
        <dbReference type="Proteomes" id="UP000494256"/>
    </source>
</evidence>
<proteinExistence type="predicted"/>
<gene>
    <name evidence="2" type="ORF">APLA_LOCUS16167</name>
</gene>
<dbReference type="Proteomes" id="UP000494256">
    <property type="component" value="Unassembled WGS sequence"/>
</dbReference>
<reference evidence="2 3" key="1">
    <citation type="submission" date="2020-04" db="EMBL/GenBank/DDBJ databases">
        <authorList>
            <person name="Wallbank WR R."/>
            <person name="Pardo Diaz C."/>
            <person name="Kozak K."/>
            <person name="Martin S."/>
            <person name="Jiggins C."/>
            <person name="Moest M."/>
            <person name="Warren A I."/>
            <person name="Byers J.R.P. K."/>
            <person name="Montejo-Kovacevich G."/>
            <person name="Yen C E."/>
        </authorList>
    </citation>
    <scope>NUCLEOTIDE SEQUENCE [LARGE SCALE GENOMIC DNA]</scope>
</reference>
<evidence type="ECO:0000256" key="1">
    <source>
        <dbReference type="SAM" id="MobiDB-lite"/>
    </source>
</evidence>
<dbReference type="OrthoDB" id="8965057at2759"/>
<organism evidence="2 3">
    <name type="scientific">Arctia plantaginis</name>
    <name type="common">Wood tiger moth</name>
    <name type="synonym">Phalaena plantaginis</name>
    <dbReference type="NCBI Taxonomy" id="874455"/>
    <lineage>
        <taxon>Eukaryota</taxon>
        <taxon>Metazoa</taxon>
        <taxon>Ecdysozoa</taxon>
        <taxon>Arthropoda</taxon>
        <taxon>Hexapoda</taxon>
        <taxon>Insecta</taxon>
        <taxon>Pterygota</taxon>
        <taxon>Neoptera</taxon>
        <taxon>Endopterygota</taxon>
        <taxon>Lepidoptera</taxon>
        <taxon>Glossata</taxon>
        <taxon>Ditrysia</taxon>
        <taxon>Noctuoidea</taxon>
        <taxon>Erebidae</taxon>
        <taxon>Arctiinae</taxon>
        <taxon>Arctia</taxon>
    </lineage>
</organism>